<sequence>MGLAIFDLDNTLIGGDSDHAWGEYLVQRGCVDGELFRSENDRFYREYQRGKLDIRAYLEFALEPLARIPRAELEALHADFMREVISDFWLPRAEELVQGHRERGHHTMIITATNHFVVHPIAQKLGVDSLLATDPEKLDGAYTGRVEGTPCFREGKVQRLQAWLQQHPQFSAVEHWFYSDSANDLPLLDQVTYPVAVDPDDDLRQAAGERGWPIISLRDG</sequence>
<dbReference type="PANTHER" id="PTHR43344:SF13">
    <property type="entry name" value="PHOSPHATASE RV3661-RELATED"/>
    <property type="match status" value="1"/>
</dbReference>
<dbReference type="Proteomes" id="UP001224392">
    <property type="component" value="Unassembled WGS sequence"/>
</dbReference>
<dbReference type="RefSeq" id="WP_285764465.1">
    <property type="nucleotide sequence ID" value="NZ_BSYJ01000004.1"/>
</dbReference>
<dbReference type="InterPro" id="IPR023214">
    <property type="entry name" value="HAD_sf"/>
</dbReference>
<dbReference type="PANTHER" id="PTHR43344">
    <property type="entry name" value="PHOSPHOSERINE PHOSPHATASE"/>
    <property type="match status" value="1"/>
</dbReference>
<dbReference type="NCBIfam" id="TIGR01488">
    <property type="entry name" value="HAD-SF-IB"/>
    <property type="match status" value="1"/>
</dbReference>
<evidence type="ECO:0000313" key="5">
    <source>
        <dbReference type="Proteomes" id="UP001224392"/>
    </source>
</evidence>
<reference evidence="4 5" key="1">
    <citation type="submission" date="2023-04" db="EMBL/GenBank/DDBJ databases">
        <title>Marinobulbifer ophiurae gen. nov., sp. Nov., isolate from tissue of brittle star Ophioplocus japonicus.</title>
        <authorList>
            <person name="Kawano K."/>
            <person name="Sawayama S."/>
            <person name="Nakagawa S."/>
        </authorList>
    </citation>
    <scope>NUCLEOTIDE SEQUENCE [LARGE SCALE GENOMIC DNA]</scope>
    <source>
        <strain evidence="4 5">NKW57</strain>
    </source>
</reference>
<dbReference type="InterPro" id="IPR050582">
    <property type="entry name" value="HAD-like_SerB"/>
</dbReference>
<dbReference type="CDD" id="cd02612">
    <property type="entry name" value="HAD_PGPPase"/>
    <property type="match status" value="1"/>
</dbReference>
<accession>A0ABQ6M0H4</accession>
<keyword evidence="1" id="KW-0479">Metal-binding</keyword>
<dbReference type="NCBIfam" id="TIGR01490">
    <property type="entry name" value="HAD-SF-IB-hyp1"/>
    <property type="match status" value="1"/>
</dbReference>
<dbReference type="InterPro" id="IPR036412">
    <property type="entry name" value="HAD-like_sf"/>
</dbReference>
<dbReference type="Gene3D" id="3.40.50.1000">
    <property type="entry name" value="HAD superfamily/HAD-like"/>
    <property type="match status" value="1"/>
</dbReference>
<protein>
    <submittedName>
        <fullName evidence="4">HAD family hydrolase</fullName>
    </submittedName>
</protein>
<dbReference type="InterPro" id="IPR006385">
    <property type="entry name" value="HAD_hydro_SerB1"/>
</dbReference>
<dbReference type="GO" id="GO:0016787">
    <property type="term" value="F:hydrolase activity"/>
    <property type="evidence" value="ECO:0007669"/>
    <property type="project" value="UniProtKB-KW"/>
</dbReference>
<dbReference type="Gene3D" id="1.20.1440.100">
    <property type="entry name" value="SG protein - dephosphorylation function"/>
    <property type="match status" value="1"/>
</dbReference>
<proteinExistence type="predicted"/>
<dbReference type="Pfam" id="PF12710">
    <property type="entry name" value="HAD"/>
    <property type="match status" value="1"/>
</dbReference>
<comment type="caution">
    <text evidence="4">The sequence shown here is derived from an EMBL/GenBank/DDBJ whole genome shotgun (WGS) entry which is preliminary data.</text>
</comment>
<keyword evidence="2 4" id="KW-0378">Hydrolase</keyword>
<evidence type="ECO:0000256" key="1">
    <source>
        <dbReference type="ARBA" id="ARBA00022723"/>
    </source>
</evidence>
<keyword evidence="3" id="KW-0460">Magnesium</keyword>
<organism evidence="4 5">
    <name type="scientific">Biformimicrobium ophioploci</name>
    <dbReference type="NCBI Taxonomy" id="3036711"/>
    <lineage>
        <taxon>Bacteria</taxon>
        <taxon>Pseudomonadati</taxon>
        <taxon>Pseudomonadota</taxon>
        <taxon>Gammaproteobacteria</taxon>
        <taxon>Cellvibrionales</taxon>
        <taxon>Microbulbiferaceae</taxon>
        <taxon>Biformimicrobium</taxon>
    </lineage>
</organism>
<dbReference type="SUPFAM" id="SSF56784">
    <property type="entry name" value="HAD-like"/>
    <property type="match status" value="1"/>
</dbReference>
<gene>
    <name evidence="4" type="ORF">MNKW57_21710</name>
</gene>
<keyword evidence="5" id="KW-1185">Reference proteome</keyword>
<evidence type="ECO:0000313" key="4">
    <source>
        <dbReference type="EMBL" id="GMG87850.1"/>
    </source>
</evidence>
<dbReference type="EMBL" id="BSYJ01000004">
    <property type="protein sequence ID" value="GMG87850.1"/>
    <property type="molecule type" value="Genomic_DNA"/>
</dbReference>
<name>A0ABQ6M0H4_9GAMM</name>
<evidence type="ECO:0000256" key="3">
    <source>
        <dbReference type="ARBA" id="ARBA00022842"/>
    </source>
</evidence>
<evidence type="ECO:0000256" key="2">
    <source>
        <dbReference type="ARBA" id="ARBA00022801"/>
    </source>
</evidence>